<dbReference type="NCBIfam" id="NF005559">
    <property type="entry name" value="PRK07231.1"/>
    <property type="match status" value="1"/>
</dbReference>
<feature type="active site" description="Proton acceptor" evidence="11">
    <location>
        <position position="170"/>
    </location>
</feature>
<evidence type="ECO:0000256" key="5">
    <source>
        <dbReference type="ARBA" id="ARBA00022832"/>
    </source>
</evidence>
<feature type="domain" description="Ketoreductase" evidence="14">
    <location>
        <begin position="21"/>
        <end position="201"/>
    </location>
</feature>
<evidence type="ECO:0000313" key="18">
    <source>
        <dbReference type="Proteomes" id="UP000702954"/>
    </source>
</evidence>
<protein>
    <recommendedName>
        <fullName evidence="13">3-oxoacyl-[acyl-carrier-protein] reductase</fullName>
        <ecNumber evidence="13">1.1.1.100</ecNumber>
    </recommendedName>
</protein>
<dbReference type="CDD" id="cd05333">
    <property type="entry name" value="BKR_SDR_c"/>
    <property type="match status" value="1"/>
</dbReference>
<comment type="similarity">
    <text evidence="3 13">Belongs to the short-chain dehydrogenases/reductases (SDR) family.</text>
</comment>
<dbReference type="SUPFAM" id="SSF51735">
    <property type="entry name" value="NAD(P)-binding Rossmann-fold domains"/>
    <property type="match status" value="1"/>
</dbReference>
<evidence type="ECO:0000256" key="12">
    <source>
        <dbReference type="PIRSR" id="PIRSR611284-2"/>
    </source>
</evidence>
<evidence type="ECO:0000256" key="10">
    <source>
        <dbReference type="ARBA" id="ARBA00048508"/>
    </source>
</evidence>
<feature type="binding site" evidence="12">
    <location>
        <position position="203"/>
    </location>
    <ligand>
        <name>NADP(+)</name>
        <dbReference type="ChEBI" id="CHEBI:58349"/>
    </ligand>
</feature>
<keyword evidence="9 13" id="KW-0275">Fatty acid biosynthesis</keyword>
<dbReference type="Proteomes" id="UP000294613">
    <property type="component" value="Unassembled WGS sequence"/>
</dbReference>
<evidence type="ECO:0000256" key="1">
    <source>
        <dbReference type="ARBA" id="ARBA00002607"/>
    </source>
</evidence>
<dbReference type="PRINTS" id="PR00080">
    <property type="entry name" value="SDRFAMILY"/>
</dbReference>
<feature type="binding site" evidence="12">
    <location>
        <begin position="170"/>
        <end position="174"/>
    </location>
    <ligand>
        <name>NADP(+)</name>
        <dbReference type="ChEBI" id="CHEBI:58349"/>
    </ligand>
</feature>
<dbReference type="EMBL" id="SLZV01000016">
    <property type="protein sequence ID" value="TCS66856.1"/>
    <property type="molecule type" value="Genomic_DNA"/>
</dbReference>
<keyword evidence="18" id="KW-1185">Reference proteome</keyword>
<dbReference type="Pfam" id="PF13561">
    <property type="entry name" value="adh_short_C2"/>
    <property type="match status" value="1"/>
</dbReference>
<dbReference type="InterPro" id="IPR020904">
    <property type="entry name" value="Sc_DH/Rdtase_CS"/>
</dbReference>
<evidence type="ECO:0000256" key="13">
    <source>
        <dbReference type="RuleBase" id="RU366074"/>
    </source>
</evidence>
<evidence type="ECO:0000256" key="11">
    <source>
        <dbReference type="PIRSR" id="PIRSR611284-1"/>
    </source>
</evidence>
<dbReference type="EC" id="1.1.1.100" evidence="13"/>
<dbReference type="GO" id="GO:0030497">
    <property type="term" value="P:fatty acid elongation"/>
    <property type="evidence" value="ECO:0007669"/>
    <property type="project" value="TreeGrafter"/>
</dbReference>
<dbReference type="NCBIfam" id="TIGR01830">
    <property type="entry name" value="3oxo_ACP_reduc"/>
    <property type="match status" value="1"/>
</dbReference>
<dbReference type="UniPathway" id="UPA00094"/>
<dbReference type="SMART" id="SM00822">
    <property type="entry name" value="PKS_KR"/>
    <property type="match status" value="1"/>
</dbReference>
<dbReference type="PANTHER" id="PTHR42760:SF135">
    <property type="entry name" value="BLL7886 PROTEIN"/>
    <property type="match status" value="1"/>
</dbReference>
<organism evidence="16 17">
    <name type="scientific">Faecalimonas umbilicata</name>
    <dbReference type="NCBI Taxonomy" id="1912855"/>
    <lineage>
        <taxon>Bacteria</taxon>
        <taxon>Bacillati</taxon>
        <taxon>Bacillota</taxon>
        <taxon>Clostridia</taxon>
        <taxon>Lachnospirales</taxon>
        <taxon>Lachnospiraceae</taxon>
        <taxon>Faecalimonas</taxon>
    </lineage>
</organism>
<evidence type="ECO:0000256" key="3">
    <source>
        <dbReference type="ARBA" id="ARBA00006484"/>
    </source>
</evidence>
<dbReference type="Gene3D" id="3.40.50.720">
    <property type="entry name" value="NAD(P)-binding Rossmann-like Domain"/>
    <property type="match status" value="1"/>
</dbReference>
<accession>A0A4V6NYM7</accession>
<dbReference type="GO" id="GO:0051287">
    <property type="term" value="F:NAD binding"/>
    <property type="evidence" value="ECO:0007669"/>
    <property type="project" value="UniProtKB-UniRule"/>
</dbReference>
<evidence type="ECO:0000313" key="15">
    <source>
        <dbReference type="EMBL" id="GBU04970.1"/>
    </source>
</evidence>
<dbReference type="GO" id="GO:0004316">
    <property type="term" value="F:3-oxoacyl-[acyl-carrier-protein] reductase (NADPH) activity"/>
    <property type="evidence" value="ECO:0007669"/>
    <property type="project" value="UniProtKB-UniRule"/>
</dbReference>
<dbReference type="RefSeq" id="WP_116441621.1">
    <property type="nucleotide sequence ID" value="NZ_BHEO01000008.1"/>
</dbReference>
<dbReference type="InterPro" id="IPR036291">
    <property type="entry name" value="NAD(P)-bd_dom_sf"/>
</dbReference>
<keyword evidence="6 12" id="KW-0521">NADP</keyword>
<evidence type="ECO:0000256" key="9">
    <source>
        <dbReference type="ARBA" id="ARBA00023160"/>
    </source>
</evidence>
<dbReference type="Proteomes" id="UP000702954">
    <property type="component" value="Unassembled WGS sequence"/>
</dbReference>
<evidence type="ECO:0000256" key="2">
    <source>
        <dbReference type="ARBA" id="ARBA00005194"/>
    </source>
</evidence>
<proteinExistence type="inferred from homology"/>
<evidence type="ECO:0000256" key="7">
    <source>
        <dbReference type="ARBA" id="ARBA00023002"/>
    </source>
</evidence>
<evidence type="ECO:0000313" key="17">
    <source>
        <dbReference type="Proteomes" id="UP000294613"/>
    </source>
</evidence>
<evidence type="ECO:0000313" key="16">
    <source>
        <dbReference type="EMBL" id="TCS66856.1"/>
    </source>
</evidence>
<sequence length="262" mass="28410">MDRKEEQNQERNRQKEIFAGKVAVVTGASRGIGRAIALELARKGAMVVINYNGSEERAREVQKCIEEEGNEAAIMQCDVSDFQACEAFFKKVIEQFGRLDILVNNAGITKDGLLMKLSEHDFDSVVDTNLKGSFHCMRFAARQMIRQRSGRIINLSSVSGVMGNAGQTNYSASKAGVIGLTKAAARELAAKNITVNAIAPGFIATDMTEKLSDRVRETVVTQIPMGHFGTVEDIAHAAVFLATEEAAYITGQVLCVDGGMAM</sequence>
<dbReference type="NCBIfam" id="NF009466">
    <property type="entry name" value="PRK12826.1-2"/>
    <property type="match status" value="1"/>
</dbReference>
<dbReference type="PANTHER" id="PTHR42760">
    <property type="entry name" value="SHORT-CHAIN DEHYDROGENASES/REDUCTASES FAMILY MEMBER"/>
    <property type="match status" value="1"/>
</dbReference>
<dbReference type="InterPro" id="IPR011284">
    <property type="entry name" value="3oxo_ACP_reduc"/>
</dbReference>
<comment type="pathway">
    <text evidence="2 13">Lipid metabolism; fatty acid biosynthesis.</text>
</comment>
<evidence type="ECO:0000256" key="4">
    <source>
        <dbReference type="ARBA" id="ARBA00022516"/>
    </source>
</evidence>
<comment type="subunit">
    <text evidence="13">Homotetramer.</text>
</comment>
<dbReference type="EMBL" id="BHEO01000008">
    <property type="protein sequence ID" value="GBU04970.1"/>
    <property type="molecule type" value="Genomic_DNA"/>
</dbReference>
<keyword evidence="5 13" id="KW-0276">Fatty acid metabolism</keyword>
<dbReference type="NCBIfam" id="NF004198">
    <property type="entry name" value="PRK05653.1-3"/>
    <property type="match status" value="1"/>
</dbReference>
<feature type="binding site" evidence="12">
    <location>
        <begin position="27"/>
        <end position="30"/>
    </location>
    <ligand>
        <name>NADP(+)</name>
        <dbReference type="ChEBI" id="CHEBI:58349"/>
    </ligand>
</feature>
<dbReference type="InterPro" id="IPR002347">
    <property type="entry name" value="SDR_fam"/>
</dbReference>
<dbReference type="InterPro" id="IPR057326">
    <property type="entry name" value="KR_dom"/>
</dbReference>
<name>A0A4V6NYM7_9FIRM</name>
<comment type="function">
    <text evidence="1 13">Catalyzes the NADPH-dependent reduction of beta-ketoacyl-ACP substrates to beta-hydroxyacyl-ACP products, the first reductive step in the elongation cycle of fatty acid biosynthesis.</text>
</comment>
<feature type="binding site" evidence="12">
    <location>
        <position position="105"/>
    </location>
    <ligand>
        <name>NADP(+)</name>
        <dbReference type="ChEBI" id="CHEBI:58349"/>
    </ligand>
</feature>
<reference evidence="15 18" key="1">
    <citation type="journal article" date="2018" name="Int. J. Syst. Evol. Microbiol.">
        <title>Draft Genome Sequence of Faecalimonas umbilicata JCM 30896T, an Acetate-Producing Bacterium Isolated from Human Feces.</title>
        <authorList>
            <person name="Sakamoto M."/>
            <person name="Ikeyama N."/>
            <person name="Yuki M."/>
            <person name="Ohkuma M."/>
        </authorList>
    </citation>
    <scope>NUCLEOTIDE SEQUENCE [LARGE SCALE GENOMIC DNA]</scope>
    <source>
        <strain evidence="15 18">EGH7</strain>
    </source>
</reference>
<evidence type="ECO:0000256" key="6">
    <source>
        <dbReference type="ARBA" id="ARBA00022857"/>
    </source>
</evidence>
<evidence type="ECO:0000256" key="8">
    <source>
        <dbReference type="ARBA" id="ARBA00023098"/>
    </source>
</evidence>
<reference evidence="16 17" key="2">
    <citation type="submission" date="2019-03" db="EMBL/GenBank/DDBJ databases">
        <title>Genomic Encyclopedia of Type Strains, Phase IV (KMG-IV): sequencing the most valuable type-strain genomes for metagenomic binning, comparative biology and taxonomic classification.</title>
        <authorList>
            <person name="Goeker M."/>
        </authorList>
    </citation>
    <scope>NUCLEOTIDE SEQUENCE [LARGE SCALE GENOMIC DNA]</scope>
    <source>
        <strain evidence="16 17">DSM 103426</strain>
    </source>
</reference>
<comment type="catalytic activity">
    <reaction evidence="10 13">
        <text>a (3R)-hydroxyacyl-[ACP] + NADP(+) = a 3-oxoacyl-[ACP] + NADPH + H(+)</text>
        <dbReference type="Rhea" id="RHEA:17397"/>
        <dbReference type="Rhea" id="RHEA-COMP:9916"/>
        <dbReference type="Rhea" id="RHEA-COMP:9945"/>
        <dbReference type="ChEBI" id="CHEBI:15378"/>
        <dbReference type="ChEBI" id="CHEBI:57783"/>
        <dbReference type="ChEBI" id="CHEBI:58349"/>
        <dbReference type="ChEBI" id="CHEBI:78776"/>
        <dbReference type="ChEBI" id="CHEBI:78827"/>
        <dbReference type="EC" id="1.1.1.100"/>
    </reaction>
</comment>
<dbReference type="PROSITE" id="PS00061">
    <property type="entry name" value="ADH_SHORT"/>
    <property type="match status" value="1"/>
</dbReference>
<dbReference type="AlphaFoldDB" id="A0A4V6NYM7"/>
<keyword evidence="4 13" id="KW-0444">Lipid biosynthesis</keyword>
<keyword evidence="8 13" id="KW-0443">Lipid metabolism</keyword>
<comment type="caution">
    <text evidence="16">The sequence shown here is derived from an EMBL/GenBank/DDBJ whole genome shotgun (WGS) entry which is preliminary data.</text>
</comment>
<dbReference type="FunFam" id="3.40.50.720:FF:000037">
    <property type="entry name" value="3-oxoacyl-[acyl-carrier-protein] reductase FabG"/>
    <property type="match status" value="1"/>
</dbReference>
<keyword evidence="7 13" id="KW-0560">Oxidoreductase</keyword>
<dbReference type="PRINTS" id="PR00081">
    <property type="entry name" value="GDHRDH"/>
</dbReference>
<gene>
    <name evidence="15" type="primary">fabG_2</name>
    <name evidence="16" type="ORF">EDD74_11633</name>
    <name evidence="15" type="ORF">FAEUMB_15110</name>
</gene>
<evidence type="ECO:0000259" key="14">
    <source>
        <dbReference type="SMART" id="SM00822"/>
    </source>
</evidence>